<proteinExistence type="predicted"/>
<dbReference type="PANTHER" id="PTHR46579:SF1">
    <property type="entry name" value="F5_8 TYPE C DOMAIN-CONTAINING PROTEIN"/>
    <property type="match status" value="1"/>
</dbReference>
<dbReference type="PANTHER" id="PTHR46579">
    <property type="entry name" value="F5/8 TYPE C DOMAIN-CONTAINING PROTEIN-RELATED"/>
    <property type="match status" value="1"/>
</dbReference>
<comment type="caution">
    <text evidence="2">The sequence shown here is derived from an EMBL/GenBank/DDBJ whole genome shotgun (WGS) entry which is preliminary data.</text>
</comment>
<name>A0AA47MD07_MERPO</name>
<protein>
    <submittedName>
        <fullName evidence="2">Uncharacterized protein</fullName>
    </submittedName>
</protein>
<organism evidence="2 3">
    <name type="scientific">Merluccius polli</name>
    <name type="common">Benguela hake</name>
    <name type="synonym">Merluccius cadenati</name>
    <dbReference type="NCBI Taxonomy" id="89951"/>
    <lineage>
        <taxon>Eukaryota</taxon>
        <taxon>Metazoa</taxon>
        <taxon>Chordata</taxon>
        <taxon>Craniata</taxon>
        <taxon>Vertebrata</taxon>
        <taxon>Euteleostomi</taxon>
        <taxon>Actinopterygii</taxon>
        <taxon>Neopterygii</taxon>
        <taxon>Teleostei</taxon>
        <taxon>Neoteleostei</taxon>
        <taxon>Acanthomorphata</taxon>
        <taxon>Zeiogadaria</taxon>
        <taxon>Gadariae</taxon>
        <taxon>Gadiformes</taxon>
        <taxon>Gadoidei</taxon>
        <taxon>Merlucciidae</taxon>
        <taxon>Merluccius</taxon>
    </lineage>
</organism>
<keyword evidence="1" id="KW-0812">Transmembrane</keyword>
<feature type="transmembrane region" description="Helical" evidence="1">
    <location>
        <begin position="103"/>
        <end position="121"/>
    </location>
</feature>
<keyword evidence="3" id="KW-1185">Reference proteome</keyword>
<accession>A0AA47MD07</accession>
<keyword evidence="1" id="KW-0472">Membrane</keyword>
<evidence type="ECO:0000313" key="3">
    <source>
        <dbReference type="Proteomes" id="UP001174136"/>
    </source>
</evidence>
<keyword evidence="1" id="KW-1133">Transmembrane helix</keyword>
<sequence>MEYRKYLTTGAAVPSRTARRWKRYVILLSSPVVLHSPHMILVLHSPHMILVLHSPHMILVLHSPPVILVLHSPHMILVLHSPHMILVLHSPPVILVLHSPPVVLVLHSSLILNYLVVYRPVKNLPSHSYHQSTKPLQTLPVQMVSIPVLKGILPERYIIHWTRFVKALALLLTESVTLQQIQEADILLRRFVKEMEDLYDFRGQSPFWVTCPRSKLSPKMPD</sequence>
<dbReference type="EMBL" id="JAOPHQ010004839">
    <property type="protein sequence ID" value="KAK0137998.1"/>
    <property type="molecule type" value="Genomic_DNA"/>
</dbReference>
<gene>
    <name evidence="2" type="ORF">N1851_025806</name>
</gene>
<evidence type="ECO:0000313" key="2">
    <source>
        <dbReference type="EMBL" id="KAK0137998.1"/>
    </source>
</evidence>
<evidence type="ECO:0000256" key="1">
    <source>
        <dbReference type="SAM" id="Phobius"/>
    </source>
</evidence>
<feature type="transmembrane region" description="Helical" evidence="1">
    <location>
        <begin position="24"/>
        <end position="43"/>
    </location>
</feature>
<reference evidence="2" key="1">
    <citation type="journal article" date="2023" name="Front. Mar. Sci.">
        <title>A new Merluccius polli reference genome to investigate the effects of global change in West African waters.</title>
        <authorList>
            <person name="Mateo J.L."/>
            <person name="Blanco-Fernandez C."/>
            <person name="Garcia-Vazquez E."/>
            <person name="Machado-Schiaffino G."/>
        </authorList>
    </citation>
    <scope>NUCLEOTIDE SEQUENCE</scope>
    <source>
        <strain evidence="2">C29</strain>
        <tissue evidence="2">Fin</tissue>
    </source>
</reference>
<dbReference type="AlphaFoldDB" id="A0AA47MD07"/>
<dbReference type="Proteomes" id="UP001174136">
    <property type="component" value="Unassembled WGS sequence"/>
</dbReference>